<proteinExistence type="inferred from homology"/>
<evidence type="ECO:0000256" key="2">
    <source>
        <dbReference type="ARBA" id="ARBA00022448"/>
    </source>
</evidence>
<keyword evidence="4 9" id="KW-0812">Transmembrane</keyword>
<comment type="subcellular location">
    <subcellularLocation>
        <location evidence="1">Cell membrane</location>
        <topology evidence="1">Multi-pass membrane protein</topology>
    </subcellularLocation>
</comment>
<dbReference type="GO" id="GO:0005886">
    <property type="term" value="C:plasma membrane"/>
    <property type="evidence" value="ECO:0007669"/>
    <property type="project" value="UniProtKB-SubCell"/>
</dbReference>
<dbReference type="Proteomes" id="UP000325255">
    <property type="component" value="Unassembled WGS sequence"/>
</dbReference>
<organism evidence="10 11">
    <name type="scientific">Rhodovastum atsumiense</name>
    <dbReference type="NCBI Taxonomy" id="504468"/>
    <lineage>
        <taxon>Bacteria</taxon>
        <taxon>Pseudomonadati</taxon>
        <taxon>Pseudomonadota</taxon>
        <taxon>Alphaproteobacteria</taxon>
        <taxon>Acetobacterales</taxon>
        <taxon>Acetobacteraceae</taxon>
        <taxon>Rhodovastum</taxon>
    </lineage>
</organism>
<evidence type="ECO:0000256" key="5">
    <source>
        <dbReference type="ARBA" id="ARBA00022970"/>
    </source>
</evidence>
<evidence type="ECO:0000313" key="11">
    <source>
        <dbReference type="Proteomes" id="UP000325255"/>
    </source>
</evidence>
<evidence type="ECO:0000256" key="8">
    <source>
        <dbReference type="ARBA" id="ARBA00037998"/>
    </source>
</evidence>
<gene>
    <name evidence="10" type="ORF">F1189_15265</name>
</gene>
<comment type="caution">
    <text evidence="10">The sequence shown here is derived from an EMBL/GenBank/DDBJ whole genome shotgun (WGS) entry which is preliminary data.</text>
</comment>
<dbReference type="PANTHER" id="PTHR11795">
    <property type="entry name" value="BRANCHED-CHAIN AMINO ACID TRANSPORT SYSTEM PERMEASE PROTEIN LIVH"/>
    <property type="match status" value="1"/>
</dbReference>
<evidence type="ECO:0000256" key="6">
    <source>
        <dbReference type="ARBA" id="ARBA00022989"/>
    </source>
</evidence>
<comment type="similarity">
    <text evidence="8">Belongs to the binding-protein-dependent transport system permease family. LivHM subfamily.</text>
</comment>
<dbReference type="GO" id="GO:0022857">
    <property type="term" value="F:transmembrane transporter activity"/>
    <property type="evidence" value="ECO:0007669"/>
    <property type="project" value="InterPro"/>
</dbReference>
<accession>A0A5M6ISP7</accession>
<evidence type="ECO:0000256" key="1">
    <source>
        <dbReference type="ARBA" id="ARBA00004651"/>
    </source>
</evidence>
<dbReference type="InterPro" id="IPR052157">
    <property type="entry name" value="BCAA_transport_permease"/>
</dbReference>
<evidence type="ECO:0000313" key="10">
    <source>
        <dbReference type="EMBL" id="KAA5611340.1"/>
    </source>
</evidence>
<dbReference type="CDD" id="cd06582">
    <property type="entry name" value="TM_PBP1_LivH_like"/>
    <property type="match status" value="1"/>
</dbReference>
<keyword evidence="3" id="KW-1003">Cell membrane</keyword>
<evidence type="ECO:0000256" key="4">
    <source>
        <dbReference type="ARBA" id="ARBA00022692"/>
    </source>
</evidence>
<feature type="transmembrane region" description="Helical" evidence="9">
    <location>
        <begin position="126"/>
        <end position="149"/>
    </location>
</feature>
<evidence type="ECO:0000256" key="7">
    <source>
        <dbReference type="ARBA" id="ARBA00023136"/>
    </source>
</evidence>
<keyword evidence="7 9" id="KW-0472">Membrane</keyword>
<name>A0A5M6ISP7_9PROT</name>
<feature type="transmembrane region" description="Helical" evidence="9">
    <location>
        <begin position="83"/>
        <end position="106"/>
    </location>
</feature>
<dbReference type="AlphaFoldDB" id="A0A5M6ISP7"/>
<dbReference type="EMBL" id="VWPK01000022">
    <property type="protein sequence ID" value="KAA5611340.1"/>
    <property type="molecule type" value="Genomic_DNA"/>
</dbReference>
<dbReference type="PANTHER" id="PTHR11795:SF445">
    <property type="entry name" value="AMINO ACID ABC TRANSPORTER PERMEASE PROTEIN"/>
    <property type="match status" value="1"/>
</dbReference>
<feature type="transmembrane region" description="Helical" evidence="9">
    <location>
        <begin position="51"/>
        <end position="71"/>
    </location>
</feature>
<feature type="transmembrane region" description="Helical" evidence="9">
    <location>
        <begin position="213"/>
        <end position="237"/>
    </location>
</feature>
<reference evidence="10 11" key="1">
    <citation type="submission" date="2019-09" db="EMBL/GenBank/DDBJ databases">
        <title>Genome sequence of Rhodovastum atsumiense, a diverse member of the Acetobacteraceae family of non-sulfur purple photosynthetic bacteria.</title>
        <authorList>
            <person name="Meyer T."/>
            <person name="Kyndt J."/>
        </authorList>
    </citation>
    <scope>NUCLEOTIDE SEQUENCE [LARGE SCALE GENOMIC DNA]</scope>
    <source>
        <strain evidence="10 11">DSM 21279</strain>
    </source>
</reference>
<evidence type="ECO:0000256" key="3">
    <source>
        <dbReference type="ARBA" id="ARBA00022475"/>
    </source>
</evidence>
<dbReference type="GO" id="GO:0006865">
    <property type="term" value="P:amino acid transport"/>
    <property type="evidence" value="ECO:0007669"/>
    <property type="project" value="UniProtKB-KW"/>
</dbReference>
<keyword evidence="11" id="KW-1185">Reference proteome</keyword>
<keyword evidence="6 9" id="KW-1133">Transmembrane helix</keyword>
<evidence type="ECO:0000256" key="9">
    <source>
        <dbReference type="SAM" id="Phobius"/>
    </source>
</evidence>
<keyword evidence="5" id="KW-0029">Amino-acid transport</keyword>
<dbReference type="OrthoDB" id="9778908at2"/>
<protein>
    <submittedName>
        <fullName evidence="10">Branched-chain amino acid ABC transporter permease</fullName>
    </submittedName>
</protein>
<feature type="transmembrane region" description="Helical" evidence="9">
    <location>
        <begin position="178"/>
        <end position="201"/>
    </location>
</feature>
<dbReference type="Pfam" id="PF02653">
    <property type="entry name" value="BPD_transp_2"/>
    <property type="match status" value="1"/>
</dbReference>
<dbReference type="InterPro" id="IPR001851">
    <property type="entry name" value="ABC_transp_permease"/>
</dbReference>
<keyword evidence="2" id="KW-0813">Transport</keyword>
<sequence>MGLIYALVAAGLSLIFGLMDVVNFAHGELLMLAMYAAFVLWELSGVDPLLLLPVVALLLFGVGMTLYRGLIARALSVQFNRGMVQIFVTFGLAIFLRGLAQFAFGGEFHSITSGVVAGRTLAVGEVFLPLPQVAASLVCLAAFGALLLINRTEFGRALEATREDREAVALIGIDRDRIFALGWGLGAAAVGIAGVMLATFYYVSPNVGANFALIAYVTVALGGFGSLAGALVAGLLIGQVEALTALLLEPSLKQVGMFAIYLVVLTVRPRGLLGRI</sequence>